<name>A0A0E9V751_ANGAN</name>
<accession>A0A0E9V751</accession>
<organism evidence="1">
    <name type="scientific">Anguilla anguilla</name>
    <name type="common">European freshwater eel</name>
    <name type="synonym">Muraena anguilla</name>
    <dbReference type="NCBI Taxonomy" id="7936"/>
    <lineage>
        <taxon>Eukaryota</taxon>
        <taxon>Metazoa</taxon>
        <taxon>Chordata</taxon>
        <taxon>Craniata</taxon>
        <taxon>Vertebrata</taxon>
        <taxon>Euteleostomi</taxon>
        <taxon>Actinopterygii</taxon>
        <taxon>Neopterygii</taxon>
        <taxon>Teleostei</taxon>
        <taxon>Anguilliformes</taxon>
        <taxon>Anguillidae</taxon>
        <taxon>Anguilla</taxon>
    </lineage>
</organism>
<reference evidence="1" key="2">
    <citation type="journal article" date="2015" name="Fish Shellfish Immunol.">
        <title>Early steps in the European eel (Anguilla anguilla)-Vibrio vulnificus interaction in the gills: Role of the RtxA13 toxin.</title>
        <authorList>
            <person name="Callol A."/>
            <person name="Pajuelo D."/>
            <person name="Ebbesson L."/>
            <person name="Teles M."/>
            <person name="MacKenzie S."/>
            <person name="Amaro C."/>
        </authorList>
    </citation>
    <scope>NUCLEOTIDE SEQUENCE</scope>
</reference>
<sequence>MIRDLQAYQHKSGSV</sequence>
<evidence type="ECO:0000313" key="1">
    <source>
        <dbReference type="EMBL" id="JAH73867.1"/>
    </source>
</evidence>
<dbReference type="EMBL" id="GBXM01034710">
    <property type="protein sequence ID" value="JAH73867.1"/>
    <property type="molecule type" value="Transcribed_RNA"/>
</dbReference>
<reference evidence="1" key="1">
    <citation type="submission" date="2014-11" db="EMBL/GenBank/DDBJ databases">
        <authorList>
            <person name="Amaro Gonzalez C."/>
        </authorList>
    </citation>
    <scope>NUCLEOTIDE SEQUENCE</scope>
</reference>
<protein>
    <submittedName>
        <fullName evidence="1">Uncharacterized protein</fullName>
    </submittedName>
</protein>
<proteinExistence type="predicted"/>